<proteinExistence type="predicted"/>
<sequence>MCDTFYVRSHKDTGSTAFFAKNSDRDPNEPQCMVFVPKGSISEPGTYVKLPPYKVKYDVWLSRPSWMWGAEIGVNSKEVCIGNEATFNKLPVEKSGVLGMDYLRMALEQASTAFEAMNIIIENTQHFGQGGDGGYEHPLYYHNSYLLVDPKEAYVLETVGKYYAFKKLEGSYNISNKLSLTDDFDGISPELEGKVKSFQAYFTNRLVTHFAGAPHRERRGRELLNTLVPNVVNVMAVLQDRSTGAVCSMRNINMIGGGFVSSQTTASLVYDYQRKILWYTEGPDPELQLFKPLSFNVPDSVENEELQLQQGVNRWKWNNLLFRAALKDYAVNKDKTYPLRLESQRKLLETSVEQLRADKLLEQVWSINQEYLKEALEKIEKGSMKGSWQFRRYWAAENRMLIAKETDPAFKSLLKQYLL</sequence>
<dbReference type="HOGENOM" id="CLU_046840_2_0_9"/>
<dbReference type="eggNOG" id="COG4690">
    <property type="taxonomic scope" value="Bacteria"/>
</dbReference>
<dbReference type="AlphaFoldDB" id="B5Y709"/>
<reference evidence="1 2" key="2">
    <citation type="journal article" date="2014" name="Genome Announc.">
        <title>Complete Genome Sequence of Coprothermobacter proteolyticus DSM 5265.</title>
        <authorList>
            <person name="Alexiev A."/>
            <person name="Coil D.A."/>
            <person name="Badger J.H."/>
            <person name="Enticknap J."/>
            <person name="Ward N."/>
            <person name="Robb F.T."/>
            <person name="Eisen J.A."/>
        </authorList>
    </citation>
    <scope>NUCLEOTIDE SEQUENCE [LARGE SCALE GENOMIC DNA]</scope>
    <source>
        <strain evidence="2">ATCC 35245 / DSM 5265 / OCM 4 / BT</strain>
    </source>
</reference>
<dbReference type="OrthoDB" id="9764088at2"/>
<dbReference type="RefSeq" id="WP_012544505.1">
    <property type="nucleotide sequence ID" value="NC_011295.1"/>
</dbReference>
<protein>
    <submittedName>
        <fullName evidence="1">Secernin 2</fullName>
    </submittedName>
</protein>
<dbReference type="GO" id="GO:0016805">
    <property type="term" value="F:dipeptidase activity"/>
    <property type="evidence" value="ECO:0007669"/>
    <property type="project" value="InterPro"/>
</dbReference>
<name>B5Y709_COPPD</name>
<dbReference type="GO" id="GO:0006508">
    <property type="term" value="P:proteolysis"/>
    <property type="evidence" value="ECO:0007669"/>
    <property type="project" value="InterPro"/>
</dbReference>
<evidence type="ECO:0000313" key="1">
    <source>
        <dbReference type="EMBL" id="ACI17854.1"/>
    </source>
</evidence>
<dbReference type="KEGG" id="cpo:COPRO5265_0186"/>
<dbReference type="STRING" id="309798.COPRO5265_0186"/>
<keyword evidence="2" id="KW-1185">Reference proteome</keyword>
<dbReference type="Proteomes" id="UP000001732">
    <property type="component" value="Chromosome"/>
</dbReference>
<dbReference type="GO" id="GO:0070004">
    <property type="term" value="F:cysteine-type exopeptidase activity"/>
    <property type="evidence" value="ECO:0007669"/>
    <property type="project" value="InterPro"/>
</dbReference>
<organism evidence="1 2">
    <name type="scientific">Coprothermobacter proteolyticus (strain ATCC 35245 / DSM 5265 / OCM 4 / BT)</name>
    <dbReference type="NCBI Taxonomy" id="309798"/>
    <lineage>
        <taxon>Bacteria</taxon>
        <taxon>Pseudomonadati</taxon>
        <taxon>Coprothermobacterota</taxon>
        <taxon>Coprothermobacteria</taxon>
        <taxon>Coprothermobacterales</taxon>
        <taxon>Coprothermobacteraceae</taxon>
        <taxon>Coprothermobacter</taxon>
    </lineage>
</organism>
<reference evidence="2" key="1">
    <citation type="submission" date="2008-08" db="EMBL/GenBank/DDBJ databases">
        <title>The complete genome sequence of Coprothermobacter proteolyticus strain ATCC 5245 / DSM 5265 / BT.</title>
        <authorList>
            <person name="Dodson R.J."/>
            <person name="Durkin A.S."/>
            <person name="Wu M."/>
            <person name="Eisen J."/>
            <person name="Sutton G."/>
        </authorList>
    </citation>
    <scope>NUCLEOTIDE SEQUENCE [LARGE SCALE GENOMIC DNA]</scope>
    <source>
        <strain evidence="2">ATCC 35245 / DSM 5265 / OCM 4 / BT</strain>
    </source>
</reference>
<dbReference type="Gene3D" id="3.60.60.10">
    <property type="entry name" value="Penicillin V Acylase, Chain A"/>
    <property type="match status" value="1"/>
</dbReference>
<evidence type="ECO:0000313" key="2">
    <source>
        <dbReference type="Proteomes" id="UP000001732"/>
    </source>
</evidence>
<gene>
    <name evidence="1" type="ordered locus">COPRO5265_0186</name>
</gene>
<dbReference type="EMBL" id="CP001145">
    <property type="protein sequence ID" value="ACI17854.1"/>
    <property type="molecule type" value="Genomic_DNA"/>
</dbReference>
<accession>B5Y709</accession>
<dbReference type="InterPro" id="IPR005322">
    <property type="entry name" value="Peptidase_C69"/>
</dbReference>
<dbReference type="PANTHER" id="PTHR12994">
    <property type="entry name" value="SECERNIN"/>
    <property type="match status" value="1"/>
</dbReference>
<dbReference type="PANTHER" id="PTHR12994:SF17">
    <property type="entry name" value="LD30995P"/>
    <property type="match status" value="1"/>
</dbReference>